<dbReference type="EMBL" id="CP029356">
    <property type="protein sequence ID" value="AWK88923.1"/>
    <property type="molecule type" value="Genomic_DNA"/>
</dbReference>
<sequence length="235" mass="24547">MSEDRPPDTRADDLRKAGTPEPDASDPADRGPGGPGHARASDVLDEFLTHDHGERIALGDMVHILGDRAFGALLLMLSIPNVLPVPGLSTATGLPMVLIGAQLLAGRPQPWLPRRLAALTMERDKLLAVTARARPWVLRVERHMQGRLCALTSPAAERLLGVAVMILAAVLALPIMFGNQPPAFAIALIALGLIERDGAFVLAGLSAGVLALAIVAAVLLGLGEAAALVLHQITG</sequence>
<evidence type="ECO:0000313" key="4">
    <source>
        <dbReference type="Proteomes" id="UP000245629"/>
    </source>
</evidence>
<name>A0A2S2CWL9_9PROT</name>
<dbReference type="KEGG" id="azz:DEW08_23030"/>
<evidence type="ECO:0000313" key="3">
    <source>
        <dbReference type="EMBL" id="AWK88923.1"/>
    </source>
</evidence>
<keyword evidence="2" id="KW-0472">Membrane</keyword>
<feature type="region of interest" description="Disordered" evidence="1">
    <location>
        <begin position="1"/>
        <end position="40"/>
    </location>
</feature>
<accession>A0A2S2CWL9</accession>
<dbReference type="PANTHER" id="PTHR41795">
    <property type="entry name" value="EXOPOLYSACCHARIDE SYNTHESIS PROTEIN"/>
    <property type="match status" value="1"/>
</dbReference>
<dbReference type="Pfam" id="PF06055">
    <property type="entry name" value="ExoD"/>
    <property type="match status" value="1"/>
</dbReference>
<geneLocation type="plasmid" evidence="3 4">
    <name>unnamed1</name>
</geneLocation>
<keyword evidence="2" id="KW-0812">Transmembrane</keyword>
<reference evidence="4" key="1">
    <citation type="submission" date="2018-05" db="EMBL/GenBank/DDBJ databases">
        <title>Azospirillum thermophila sp. nov., a novel isolated from hot spring.</title>
        <authorList>
            <person name="Zhao Z."/>
        </authorList>
    </citation>
    <scope>NUCLEOTIDE SEQUENCE [LARGE SCALE GENOMIC DNA]</scope>
    <source>
        <strain evidence="4">CFH 70021</strain>
        <plasmid evidence="4">unnamed1</plasmid>
    </source>
</reference>
<keyword evidence="3" id="KW-0614">Plasmid</keyword>
<dbReference type="OrthoDB" id="8446803at2"/>
<evidence type="ECO:0000256" key="1">
    <source>
        <dbReference type="SAM" id="MobiDB-lite"/>
    </source>
</evidence>
<dbReference type="PANTHER" id="PTHR41795:SF1">
    <property type="entry name" value="EXOPOLYSACCHARIDE SYNTHESIS PROTEIN"/>
    <property type="match status" value="1"/>
</dbReference>
<dbReference type="PIRSF" id="PIRSF033239">
    <property type="entry name" value="ExoD"/>
    <property type="match status" value="1"/>
</dbReference>
<protein>
    <submittedName>
        <fullName evidence="3">Exopolysaccharide biosynthesis protein</fullName>
    </submittedName>
</protein>
<organism evidence="3 4">
    <name type="scientific">Azospirillum thermophilum</name>
    <dbReference type="NCBI Taxonomy" id="2202148"/>
    <lineage>
        <taxon>Bacteria</taxon>
        <taxon>Pseudomonadati</taxon>
        <taxon>Pseudomonadota</taxon>
        <taxon>Alphaproteobacteria</taxon>
        <taxon>Rhodospirillales</taxon>
        <taxon>Azospirillaceae</taxon>
        <taxon>Azospirillum</taxon>
    </lineage>
</organism>
<dbReference type="RefSeq" id="WP_109331681.1">
    <property type="nucleotide sequence ID" value="NZ_CP029356.1"/>
</dbReference>
<keyword evidence="4" id="KW-1185">Reference proteome</keyword>
<dbReference type="InterPro" id="IPR010331">
    <property type="entry name" value="ExoD"/>
</dbReference>
<keyword evidence="2" id="KW-1133">Transmembrane helix</keyword>
<feature type="compositionally biased region" description="Basic and acidic residues" evidence="1">
    <location>
        <begin position="1"/>
        <end position="18"/>
    </location>
</feature>
<proteinExistence type="predicted"/>
<feature type="transmembrane region" description="Helical" evidence="2">
    <location>
        <begin position="198"/>
        <end position="222"/>
    </location>
</feature>
<gene>
    <name evidence="3" type="ORF">DEW08_23030</name>
</gene>
<dbReference type="AlphaFoldDB" id="A0A2S2CWL9"/>
<evidence type="ECO:0000256" key="2">
    <source>
        <dbReference type="SAM" id="Phobius"/>
    </source>
</evidence>
<dbReference type="Proteomes" id="UP000245629">
    <property type="component" value="Plasmid unnamed1"/>
</dbReference>
<feature type="transmembrane region" description="Helical" evidence="2">
    <location>
        <begin position="159"/>
        <end position="178"/>
    </location>
</feature>